<keyword evidence="1" id="KW-0812">Transmembrane</keyword>
<accession>A0A9P7D9G0</accession>
<feature type="transmembrane region" description="Helical" evidence="1">
    <location>
        <begin position="50"/>
        <end position="72"/>
    </location>
</feature>
<reference evidence="2" key="1">
    <citation type="journal article" date="2020" name="New Phytol.">
        <title>Comparative genomics reveals dynamic genome evolution in host specialist ectomycorrhizal fungi.</title>
        <authorList>
            <person name="Lofgren L.A."/>
            <person name="Nguyen N.H."/>
            <person name="Vilgalys R."/>
            <person name="Ruytinx J."/>
            <person name="Liao H.L."/>
            <person name="Branco S."/>
            <person name="Kuo A."/>
            <person name="LaButti K."/>
            <person name="Lipzen A."/>
            <person name="Andreopoulos W."/>
            <person name="Pangilinan J."/>
            <person name="Riley R."/>
            <person name="Hundley H."/>
            <person name="Na H."/>
            <person name="Barry K."/>
            <person name="Grigoriev I.V."/>
            <person name="Stajich J.E."/>
            <person name="Kennedy P.G."/>
        </authorList>
    </citation>
    <scope>NUCLEOTIDE SEQUENCE</scope>
    <source>
        <strain evidence="2">DOB743</strain>
    </source>
</reference>
<evidence type="ECO:0000313" key="3">
    <source>
        <dbReference type="Proteomes" id="UP000714275"/>
    </source>
</evidence>
<feature type="transmembrane region" description="Helical" evidence="1">
    <location>
        <begin position="129"/>
        <end position="152"/>
    </location>
</feature>
<keyword evidence="1" id="KW-1133">Transmembrane helix</keyword>
<protein>
    <submittedName>
        <fullName evidence="2">Uncharacterized protein</fullName>
    </submittedName>
</protein>
<feature type="transmembrane region" description="Helical" evidence="1">
    <location>
        <begin position="244"/>
        <end position="266"/>
    </location>
</feature>
<gene>
    <name evidence="2" type="ORF">EV702DRAFT_1056252</name>
</gene>
<keyword evidence="1" id="KW-0472">Membrane</keyword>
<organism evidence="2 3">
    <name type="scientific">Suillus placidus</name>
    <dbReference type="NCBI Taxonomy" id="48579"/>
    <lineage>
        <taxon>Eukaryota</taxon>
        <taxon>Fungi</taxon>
        <taxon>Dikarya</taxon>
        <taxon>Basidiomycota</taxon>
        <taxon>Agaricomycotina</taxon>
        <taxon>Agaricomycetes</taxon>
        <taxon>Agaricomycetidae</taxon>
        <taxon>Boletales</taxon>
        <taxon>Suillineae</taxon>
        <taxon>Suillaceae</taxon>
        <taxon>Suillus</taxon>
    </lineage>
</organism>
<dbReference type="EMBL" id="JABBWD010000001">
    <property type="protein sequence ID" value="KAG1783917.1"/>
    <property type="molecule type" value="Genomic_DNA"/>
</dbReference>
<comment type="caution">
    <text evidence="2">The sequence shown here is derived from an EMBL/GenBank/DDBJ whole genome shotgun (WGS) entry which is preliminary data.</text>
</comment>
<feature type="transmembrane region" description="Helical" evidence="1">
    <location>
        <begin position="216"/>
        <end position="238"/>
    </location>
</feature>
<proteinExistence type="predicted"/>
<evidence type="ECO:0000256" key="1">
    <source>
        <dbReference type="SAM" id="Phobius"/>
    </source>
</evidence>
<feature type="transmembrane region" description="Helical" evidence="1">
    <location>
        <begin position="172"/>
        <end position="195"/>
    </location>
</feature>
<dbReference type="AlphaFoldDB" id="A0A9P7D9G0"/>
<sequence length="319" mass="35228">MASRHIPLDVAVIMSTVLEGILYGLSVLMFIGTIWIFTYKHRIQDINRPIAVVATLLLVLSTAHIVVGIIHLEDGLVKYRLTFPGGPEAFFAYTPQGTFVAKNAIYILQTLVGDGVVIYRCYVVWKSVWVIVIPCLMWCGVAGCSVCMVYSFSQASISEVENFFTSKLGHWVAAFLASTLATNVLSVGLLVYRIWTIERKVSAIRITKGKMPILRVLIDAAILYSVALCSSLICFALSNDGLYVIGDVINPIISIAFYMVFIRIAIRQNNTDYVSTVIGGTAETERSASQQHPLKNIYKQNDIPFLVDSPKLVGTHLVV</sequence>
<feature type="transmembrane region" description="Helical" evidence="1">
    <location>
        <begin position="20"/>
        <end position="38"/>
    </location>
</feature>
<evidence type="ECO:0000313" key="2">
    <source>
        <dbReference type="EMBL" id="KAG1783917.1"/>
    </source>
</evidence>
<feature type="transmembrane region" description="Helical" evidence="1">
    <location>
        <begin position="104"/>
        <end position="122"/>
    </location>
</feature>
<keyword evidence="3" id="KW-1185">Reference proteome</keyword>
<dbReference type="Proteomes" id="UP000714275">
    <property type="component" value="Unassembled WGS sequence"/>
</dbReference>
<name>A0A9P7D9G0_9AGAM</name>
<dbReference type="OrthoDB" id="3346544at2759"/>